<reference evidence="1" key="1">
    <citation type="submission" date="2020-11" db="EMBL/GenBank/DDBJ databases">
        <authorList>
            <person name="Tran Van P."/>
        </authorList>
    </citation>
    <scope>NUCLEOTIDE SEQUENCE</scope>
</reference>
<organism evidence="1">
    <name type="scientific">Timema shepardi</name>
    <name type="common">Walking stick</name>
    <dbReference type="NCBI Taxonomy" id="629360"/>
    <lineage>
        <taxon>Eukaryota</taxon>
        <taxon>Metazoa</taxon>
        <taxon>Ecdysozoa</taxon>
        <taxon>Arthropoda</taxon>
        <taxon>Hexapoda</taxon>
        <taxon>Insecta</taxon>
        <taxon>Pterygota</taxon>
        <taxon>Neoptera</taxon>
        <taxon>Polyneoptera</taxon>
        <taxon>Phasmatodea</taxon>
        <taxon>Timematodea</taxon>
        <taxon>Timematoidea</taxon>
        <taxon>Timematidae</taxon>
        <taxon>Timema</taxon>
    </lineage>
</organism>
<protein>
    <submittedName>
        <fullName evidence="1">Uncharacterized protein</fullName>
    </submittedName>
</protein>
<dbReference type="EMBL" id="OC001265">
    <property type="protein sequence ID" value="CAD7259542.1"/>
    <property type="molecule type" value="Genomic_DNA"/>
</dbReference>
<proteinExistence type="predicted"/>
<dbReference type="AlphaFoldDB" id="A0A7R9FYW4"/>
<gene>
    <name evidence="1" type="ORF">TSIB3V08_LOCUS3746</name>
</gene>
<evidence type="ECO:0000313" key="1">
    <source>
        <dbReference type="EMBL" id="CAD7259542.1"/>
    </source>
</evidence>
<name>A0A7R9FYW4_TIMSH</name>
<accession>A0A7R9FYW4</accession>
<sequence length="73" mass="8283">MAVRGVRSYGGGGVTRLSRHIPAADVHIAASPDPQLNQYSRRKETKHILHPVKKYYQGAMRKEEVVRTKEKVK</sequence>